<reference evidence="2 3" key="1">
    <citation type="submission" date="2016-07" db="EMBL/GenBank/DDBJ databases">
        <title>Pervasive Adenine N6-methylation of Active Genes in Fungi.</title>
        <authorList>
            <consortium name="DOE Joint Genome Institute"/>
            <person name="Mondo S.J."/>
            <person name="Dannebaum R.O."/>
            <person name="Kuo R.C."/>
            <person name="Labutti K."/>
            <person name="Haridas S."/>
            <person name="Kuo A."/>
            <person name="Salamov A."/>
            <person name="Ahrendt S.R."/>
            <person name="Lipzen A."/>
            <person name="Sullivan W."/>
            <person name="Andreopoulos W.B."/>
            <person name="Clum A."/>
            <person name="Lindquist E."/>
            <person name="Daum C."/>
            <person name="Ramamoorthy G.K."/>
            <person name="Gryganskyi A."/>
            <person name="Culley D."/>
            <person name="Magnuson J.K."/>
            <person name="James T.Y."/>
            <person name="O'Malley M.A."/>
            <person name="Stajich J.E."/>
            <person name="Spatafora J.W."/>
            <person name="Visel A."/>
            <person name="Grigoriev I.V."/>
        </authorList>
    </citation>
    <scope>NUCLEOTIDE SEQUENCE [LARGE SCALE GENOMIC DNA]</scope>
    <source>
        <strain evidence="2 3">NRRL 1336</strain>
    </source>
</reference>
<accession>A0A1X2I055</accession>
<comment type="caution">
    <text evidence="2">The sequence shown here is derived from an EMBL/GenBank/DDBJ whole genome shotgun (WGS) entry which is preliminary data.</text>
</comment>
<dbReference type="EMBL" id="MCGE01000039">
    <property type="protein sequence ID" value="ORZ06465.1"/>
    <property type="molecule type" value="Genomic_DNA"/>
</dbReference>
<evidence type="ECO:0000313" key="3">
    <source>
        <dbReference type="Proteomes" id="UP000193560"/>
    </source>
</evidence>
<dbReference type="OrthoDB" id="2263825at2759"/>
<dbReference type="AlphaFoldDB" id="A0A1X2I055"/>
<proteinExistence type="predicted"/>
<feature type="signal peptide" evidence="1">
    <location>
        <begin position="1"/>
        <end position="26"/>
    </location>
</feature>
<sequence>MHNNNNSNLWMIVYLFLGIFFALVSSHPLKTTDQQQQQHHIEPVNEEKQDRIQVDLFSQLLSTHWQFDHLDSIMSQSHKEIADHIQNHIEIDIQTSDQPSLASFELRQQDQQQQQQPLQRQQQQKIMMQRPSMMRMEHMEYDLLKSQMMNAIQARTQGLLPEMWDQAGEALGRPAIEGYVQQLLRTACPLHQEWVEMSCLDQHAMTLSSQLDAYVQNHLTAIWTLFQKDALPNLLQSTVKELEKVVDYFNDEAQDNHPRIIVHVLPWSTYNPSSIMDLSSLDDHSLFSNFITLAKI</sequence>
<keyword evidence="3" id="KW-1185">Reference proteome</keyword>
<feature type="chain" id="PRO_5012349187" evidence="1">
    <location>
        <begin position="27"/>
        <end position="296"/>
    </location>
</feature>
<dbReference type="Proteomes" id="UP000193560">
    <property type="component" value="Unassembled WGS sequence"/>
</dbReference>
<organism evidence="2 3">
    <name type="scientific">Absidia repens</name>
    <dbReference type="NCBI Taxonomy" id="90262"/>
    <lineage>
        <taxon>Eukaryota</taxon>
        <taxon>Fungi</taxon>
        <taxon>Fungi incertae sedis</taxon>
        <taxon>Mucoromycota</taxon>
        <taxon>Mucoromycotina</taxon>
        <taxon>Mucoromycetes</taxon>
        <taxon>Mucorales</taxon>
        <taxon>Cunninghamellaceae</taxon>
        <taxon>Absidia</taxon>
    </lineage>
</organism>
<protein>
    <submittedName>
        <fullName evidence="2">Uncharacterized protein</fullName>
    </submittedName>
</protein>
<evidence type="ECO:0000256" key="1">
    <source>
        <dbReference type="SAM" id="SignalP"/>
    </source>
</evidence>
<keyword evidence="1" id="KW-0732">Signal</keyword>
<dbReference type="STRING" id="90262.A0A1X2I055"/>
<evidence type="ECO:0000313" key="2">
    <source>
        <dbReference type="EMBL" id="ORZ06465.1"/>
    </source>
</evidence>
<gene>
    <name evidence="2" type="ORF">BCR42DRAFT_427184</name>
</gene>
<name>A0A1X2I055_9FUNG</name>